<accession>A0ACA9NF59</accession>
<reference evidence="1" key="1">
    <citation type="submission" date="2021-06" db="EMBL/GenBank/DDBJ databases">
        <authorList>
            <person name="Kallberg Y."/>
            <person name="Tangrot J."/>
            <person name="Rosling A."/>
        </authorList>
    </citation>
    <scope>NUCLEOTIDE SEQUENCE</scope>
    <source>
        <strain evidence="1">IL203A</strain>
    </source>
</reference>
<proteinExistence type="predicted"/>
<evidence type="ECO:0000313" key="1">
    <source>
        <dbReference type="EMBL" id="CAG8651130.1"/>
    </source>
</evidence>
<feature type="non-terminal residue" evidence="1">
    <location>
        <position position="1"/>
    </location>
</feature>
<comment type="caution">
    <text evidence="1">The sequence shown here is derived from an EMBL/GenBank/DDBJ whole genome shotgun (WGS) entry which is preliminary data.</text>
</comment>
<organism evidence="1 2">
    <name type="scientific">Dentiscutata heterogama</name>
    <dbReference type="NCBI Taxonomy" id="1316150"/>
    <lineage>
        <taxon>Eukaryota</taxon>
        <taxon>Fungi</taxon>
        <taxon>Fungi incertae sedis</taxon>
        <taxon>Mucoromycota</taxon>
        <taxon>Glomeromycotina</taxon>
        <taxon>Glomeromycetes</taxon>
        <taxon>Diversisporales</taxon>
        <taxon>Gigasporaceae</taxon>
        <taxon>Dentiscutata</taxon>
    </lineage>
</organism>
<gene>
    <name evidence="1" type="ORF">DHETER_LOCUS9301</name>
</gene>
<sequence length="44" mass="4968">HSLATLSNNSGIKLTTIQKVLGHSDINTTSNYIHNSYEEIFKDY</sequence>
<dbReference type="EMBL" id="CAJVPU010016132">
    <property type="protein sequence ID" value="CAG8651130.1"/>
    <property type="molecule type" value="Genomic_DNA"/>
</dbReference>
<dbReference type="Proteomes" id="UP000789702">
    <property type="component" value="Unassembled WGS sequence"/>
</dbReference>
<name>A0ACA9NF59_9GLOM</name>
<evidence type="ECO:0000313" key="2">
    <source>
        <dbReference type="Proteomes" id="UP000789702"/>
    </source>
</evidence>
<keyword evidence="2" id="KW-1185">Reference proteome</keyword>
<feature type="non-terminal residue" evidence="1">
    <location>
        <position position="44"/>
    </location>
</feature>
<protein>
    <submittedName>
        <fullName evidence="1">14533_t:CDS:1</fullName>
    </submittedName>
</protein>